<gene>
    <name evidence="1" type="ORF">GZ77_08535</name>
</gene>
<comment type="caution">
    <text evidence="1">The sequence shown here is derived from an EMBL/GenBank/DDBJ whole genome shotgun (WGS) entry which is preliminary data.</text>
</comment>
<sequence>MLYTDGNRLMNQADKFNRGFERKKTAKLGTEKNPASVVVQTEERFREIQTIFSENGWIVDIELNEEKEENLVDLEVLQNTPKTTVVDKTPGRNDPCICGSGKKYKKCCA</sequence>
<dbReference type="NCBIfam" id="TIGR04102">
    <property type="entry name" value="SWIM_PBPRA1643"/>
    <property type="match status" value="1"/>
</dbReference>
<dbReference type="eggNOG" id="COG3012">
    <property type="taxonomic scope" value="Bacteria"/>
</dbReference>
<protein>
    <recommendedName>
        <fullName evidence="3">Zinc chelation protein SecC</fullName>
    </recommendedName>
</protein>
<organism evidence="1 2">
    <name type="scientific">Endozoicomonas montiporae</name>
    <dbReference type="NCBI Taxonomy" id="1027273"/>
    <lineage>
        <taxon>Bacteria</taxon>
        <taxon>Pseudomonadati</taxon>
        <taxon>Pseudomonadota</taxon>
        <taxon>Gammaproteobacteria</taxon>
        <taxon>Oceanospirillales</taxon>
        <taxon>Endozoicomonadaceae</taxon>
        <taxon>Endozoicomonas</taxon>
    </lineage>
</organism>
<keyword evidence="2" id="KW-1185">Reference proteome</keyword>
<dbReference type="RefSeq" id="WP_034874256.1">
    <property type="nucleotide sequence ID" value="NZ_JOKG01000002.1"/>
</dbReference>
<dbReference type="SUPFAM" id="SSF103642">
    <property type="entry name" value="Sec-C motif"/>
    <property type="match status" value="1"/>
</dbReference>
<evidence type="ECO:0008006" key="3">
    <source>
        <dbReference type="Google" id="ProtNLM"/>
    </source>
</evidence>
<dbReference type="Gene3D" id="3.10.450.50">
    <property type="match status" value="1"/>
</dbReference>
<reference evidence="1 2" key="1">
    <citation type="submission" date="2014-06" db="EMBL/GenBank/DDBJ databases">
        <title>Whole Genome Sequences of Three Symbiotic Endozoicomonas Bacteria.</title>
        <authorList>
            <person name="Neave M.J."/>
            <person name="Apprill A."/>
            <person name="Voolstra C.R."/>
        </authorList>
    </citation>
    <scope>NUCLEOTIDE SEQUENCE [LARGE SCALE GENOMIC DNA]</scope>
    <source>
        <strain evidence="1 2">LMG 24815</strain>
    </source>
</reference>
<proteinExistence type="predicted"/>
<dbReference type="AlphaFoldDB" id="A0A081N7J1"/>
<dbReference type="Pfam" id="PF02810">
    <property type="entry name" value="SEC-C"/>
    <property type="match status" value="1"/>
</dbReference>
<dbReference type="InterPro" id="IPR004027">
    <property type="entry name" value="SEC_C_motif"/>
</dbReference>
<dbReference type="EMBL" id="JOKG01000002">
    <property type="protein sequence ID" value="KEQ14414.1"/>
    <property type="molecule type" value="Genomic_DNA"/>
</dbReference>
<accession>A0A081N7J1</accession>
<dbReference type="PANTHER" id="PTHR33747:SF1">
    <property type="entry name" value="ADENYLATE CYCLASE-ASSOCIATED CAP C-TERMINAL DOMAIN-CONTAINING PROTEIN"/>
    <property type="match status" value="1"/>
</dbReference>
<name>A0A081N7J1_9GAMM</name>
<evidence type="ECO:0000313" key="2">
    <source>
        <dbReference type="Proteomes" id="UP000028006"/>
    </source>
</evidence>
<dbReference type="Proteomes" id="UP000028006">
    <property type="component" value="Unassembled WGS sequence"/>
</dbReference>
<evidence type="ECO:0000313" key="1">
    <source>
        <dbReference type="EMBL" id="KEQ14414.1"/>
    </source>
</evidence>
<dbReference type="InterPro" id="IPR026368">
    <property type="entry name" value="SWIM_PBPRA1643"/>
</dbReference>
<dbReference type="PANTHER" id="PTHR33747">
    <property type="entry name" value="UPF0225 PROTEIN SCO1677"/>
    <property type="match status" value="1"/>
</dbReference>